<dbReference type="InterPro" id="IPR002192">
    <property type="entry name" value="PPDK_AMP/ATP-bd"/>
</dbReference>
<dbReference type="Pfam" id="PF01326">
    <property type="entry name" value="PPDK_N"/>
    <property type="match status" value="2"/>
</dbReference>
<dbReference type="Gene3D" id="3.50.30.10">
    <property type="entry name" value="Phosphohistidine domain"/>
    <property type="match status" value="1"/>
</dbReference>
<dbReference type="PANTHER" id="PTHR43615">
    <property type="entry name" value="PHOSPHOENOLPYRUVATE SYNTHASE-RELATED"/>
    <property type="match status" value="1"/>
</dbReference>
<comment type="caution">
    <text evidence="3">The sequence shown here is derived from an EMBL/GenBank/DDBJ whole genome shotgun (WGS) entry which is preliminary data.</text>
</comment>
<dbReference type="PANTHER" id="PTHR43615:SF1">
    <property type="entry name" value="PPDK_N DOMAIN-CONTAINING PROTEIN"/>
    <property type="match status" value="1"/>
</dbReference>
<dbReference type="InterPro" id="IPR036637">
    <property type="entry name" value="Phosphohistidine_dom_sf"/>
</dbReference>
<dbReference type="Gene3D" id="3.30.470.20">
    <property type="entry name" value="ATP-grasp fold, B domain"/>
    <property type="match status" value="2"/>
</dbReference>
<dbReference type="OrthoDB" id="9765468at2"/>
<dbReference type="Pfam" id="PF00391">
    <property type="entry name" value="PEP-utilizers"/>
    <property type="match status" value="1"/>
</dbReference>
<dbReference type="GO" id="GO:0016301">
    <property type="term" value="F:kinase activity"/>
    <property type="evidence" value="ECO:0007669"/>
    <property type="project" value="InterPro"/>
</dbReference>
<protein>
    <recommendedName>
        <fullName evidence="5">Phosphoenolpyruvate synthase</fullName>
    </recommendedName>
</protein>
<evidence type="ECO:0000259" key="2">
    <source>
        <dbReference type="Pfam" id="PF01326"/>
    </source>
</evidence>
<name>A0A4R5Y937_9MICC</name>
<feature type="domain" description="PEP-utilising enzyme mobile" evidence="1">
    <location>
        <begin position="697"/>
        <end position="767"/>
    </location>
</feature>
<dbReference type="InterPro" id="IPR013815">
    <property type="entry name" value="ATP_grasp_subdomain_1"/>
</dbReference>
<dbReference type="InterPro" id="IPR008279">
    <property type="entry name" value="PEP-util_enz_mobile_dom"/>
</dbReference>
<evidence type="ECO:0000259" key="1">
    <source>
        <dbReference type="Pfam" id="PF00391"/>
    </source>
</evidence>
<dbReference type="Gene3D" id="3.30.1490.20">
    <property type="entry name" value="ATP-grasp fold, A domain"/>
    <property type="match status" value="1"/>
</dbReference>
<dbReference type="AlphaFoldDB" id="A0A4R5Y937"/>
<sequence>MREIASLESIKTPDPGLWGGKAAALCRLAQTGLFDIPAALVLSADEQDIPDEDFTEAIGRGISIFGDSMLAVRSSSTDEDRADSSAAGRYATVLGARGPVELEAAIRKVLGSADKAPMGVIVQRLINARAAGVAFSADPITGQEDQALINAVAGLGDKLVSGEVTPESWRVDGTGSPTRAGIARVISEDEASRIAALVRKVADLEDSPQDIEWAIDISGRLFLLQARPITALFAPVPLSVDVPPGFWQRDNSHTTLPLHPMTASVIDLNPSFKLLSEGFGFLGQAESRNIGGWQYLGMLPLGMAPKSGRTPRLPGWAVALLLFILPAGRQRITAARRQRRDDTSMQILDKWYSRDFPAIAARLEELRDVDLAGLSDLELASHLQSSADFLRNGLQVHVMASMPHYFETTRLEMLCERLLGWDYAQVMELLAGTSEMSSRPSRELRRIAHGHLAGEEKEAAIREFQRFFGARSLSIELAEPTYAERPELFAAQLKAAQLDDSDRIGELREVRESAAAKARVLLTGSQLAEFNKALERALKGYPVREHNVFYTLDAPLAVVRYAALETGRRMVSAGSVRTVDDVFFCTIDEAAEWLVSGSQVRDIVRRRRGERAWALGHPGPVSYGTFPEMSSLRWLPEPVRDVMQVLLRSSQHNLALELSRQRQSGETGQLHGLPASPGVYEGTARVITAEGQFHRIRNGDVLVCPSTRPSWSIIFSAVGAIVTEAGGDLSHPAIIAREHRIPAVVATGTATQEIRDGEKIRVDGTNGVVFLDRPRPAH</sequence>
<dbReference type="Proteomes" id="UP000294621">
    <property type="component" value="Unassembled WGS sequence"/>
</dbReference>
<dbReference type="GO" id="GO:0005524">
    <property type="term" value="F:ATP binding"/>
    <property type="evidence" value="ECO:0007669"/>
    <property type="project" value="InterPro"/>
</dbReference>
<dbReference type="InterPro" id="IPR051549">
    <property type="entry name" value="PEP_Utilizing_Enz"/>
</dbReference>
<dbReference type="SUPFAM" id="SSF52009">
    <property type="entry name" value="Phosphohistidine domain"/>
    <property type="match status" value="1"/>
</dbReference>
<evidence type="ECO:0000313" key="3">
    <source>
        <dbReference type="EMBL" id="TDL41153.1"/>
    </source>
</evidence>
<evidence type="ECO:0008006" key="5">
    <source>
        <dbReference type="Google" id="ProtNLM"/>
    </source>
</evidence>
<accession>A0A4R5Y937</accession>
<organism evidence="3 4">
    <name type="scientific">Arthrobacter nitrophenolicus</name>
    <dbReference type="NCBI Taxonomy" id="683150"/>
    <lineage>
        <taxon>Bacteria</taxon>
        <taxon>Bacillati</taxon>
        <taxon>Actinomycetota</taxon>
        <taxon>Actinomycetes</taxon>
        <taxon>Micrococcales</taxon>
        <taxon>Micrococcaceae</taxon>
        <taxon>Arthrobacter</taxon>
    </lineage>
</organism>
<proteinExistence type="predicted"/>
<gene>
    <name evidence="3" type="ORF">E2R57_00255</name>
</gene>
<feature type="domain" description="Pyruvate phosphate dikinase AMP/ATP-binding" evidence="2">
    <location>
        <begin position="183"/>
        <end position="231"/>
    </location>
</feature>
<dbReference type="RefSeq" id="WP_133345499.1">
    <property type="nucleotide sequence ID" value="NZ_SMZQ01000001.1"/>
</dbReference>
<feature type="domain" description="Pyruvate phosphate dikinase AMP/ATP-binding" evidence="2">
    <location>
        <begin position="61"/>
        <end position="174"/>
    </location>
</feature>
<dbReference type="SUPFAM" id="SSF56059">
    <property type="entry name" value="Glutathione synthetase ATP-binding domain-like"/>
    <property type="match status" value="1"/>
</dbReference>
<evidence type="ECO:0000313" key="4">
    <source>
        <dbReference type="Proteomes" id="UP000294621"/>
    </source>
</evidence>
<dbReference type="EMBL" id="SMZQ01000001">
    <property type="protein sequence ID" value="TDL41153.1"/>
    <property type="molecule type" value="Genomic_DNA"/>
</dbReference>
<reference evidence="3 4" key="1">
    <citation type="submission" date="2019-03" db="EMBL/GenBank/DDBJ databases">
        <title>Genome Sequencing and Assembly of Various Microbes Isolated from Partially Reclaimed Soil and Acid Mine Drainage (AMD) Site.</title>
        <authorList>
            <person name="Steinbock B."/>
            <person name="Bechtold R."/>
            <person name="Sevigny J.L."/>
            <person name="Thomas D."/>
            <person name="Cuthill L.R."/>
            <person name="Aveiro Johannsen E.J."/>
            <person name="Thomas K."/>
            <person name="Ghosh A."/>
        </authorList>
    </citation>
    <scope>NUCLEOTIDE SEQUENCE [LARGE SCALE GENOMIC DNA]</scope>
    <source>
        <strain evidence="3 4">S-A1</strain>
    </source>
</reference>